<dbReference type="Pfam" id="PF03461">
    <property type="entry name" value="TRCF"/>
    <property type="match status" value="1"/>
</dbReference>
<dbReference type="Gene3D" id="3.40.50.300">
    <property type="entry name" value="P-loop containing nucleotide triphosphate hydrolases"/>
    <property type="match status" value="2"/>
</dbReference>
<dbReference type="SMART" id="SM00982">
    <property type="entry name" value="TRCF"/>
    <property type="match status" value="1"/>
</dbReference>
<keyword evidence="3 9" id="KW-0227">DNA damage</keyword>
<protein>
    <recommendedName>
        <fullName evidence="9">Transcription-repair-coupling factor</fullName>
        <shortName evidence="9">TRCF</shortName>
        <ecNumber evidence="9">3.6.4.-</ecNumber>
    </recommendedName>
</protein>
<organism evidence="12 13">
    <name type="scientific">Candidatus Nitronereus thalassa</name>
    <dbReference type="NCBI Taxonomy" id="3020898"/>
    <lineage>
        <taxon>Bacteria</taxon>
        <taxon>Pseudomonadati</taxon>
        <taxon>Nitrospirota</taxon>
        <taxon>Nitrospiria</taxon>
        <taxon>Nitrospirales</taxon>
        <taxon>Nitrospiraceae</taxon>
        <taxon>Candidatus Nitronereus</taxon>
    </lineage>
</organism>
<dbReference type="InterPro" id="IPR005118">
    <property type="entry name" value="TRCF_C"/>
</dbReference>
<evidence type="ECO:0000313" key="13">
    <source>
        <dbReference type="Proteomes" id="UP001250932"/>
    </source>
</evidence>
<name>A0ABU3K9J3_9BACT</name>
<comment type="function">
    <text evidence="9">Couples transcription and DNA repair by recognizing RNA polymerase (RNAP) stalled at DNA lesions. Mediates ATP-dependent release of RNAP and its truncated transcript from the DNA, and recruitment of nucleotide excision repair machinery to the damaged site.</text>
</comment>
<dbReference type="InterPro" id="IPR011545">
    <property type="entry name" value="DEAD/DEAH_box_helicase_dom"/>
</dbReference>
<comment type="similarity">
    <text evidence="9">In the C-terminal section; belongs to the helicase family. RecG subfamily.</text>
</comment>
<dbReference type="RefSeq" id="WP_313833569.1">
    <property type="nucleotide sequence ID" value="NZ_JAQOUE010000001.1"/>
</dbReference>
<dbReference type="SUPFAM" id="SSF52540">
    <property type="entry name" value="P-loop containing nucleoside triphosphate hydrolases"/>
    <property type="match status" value="4"/>
</dbReference>
<keyword evidence="7 9" id="KW-0238">DNA-binding</keyword>
<dbReference type="SMART" id="SM00490">
    <property type="entry name" value="HELICc"/>
    <property type="match status" value="1"/>
</dbReference>
<evidence type="ECO:0000259" key="11">
    <source>
        <dbReference type="PROSITE" id="PS51194"/>
    </source>
</evidence>
<dbReference type="InterPro" id="IPR014001">
    <property type="entry name" value="Helicase_ATP-bd"/>
</dbReference>
<dbReference type="CDD" id="cd17991">
    <property type="entry name" value="DEXHc_TRCF"/>
    <property type="match status" value="1"/>
</dbReference>
<evidence type="ECO:0000256" key="2">
    <source>
        <dbReference type="ARBA" id="ARBA00022741"/>
    </source>
</evidence>
<comment type="subcellular location">
    <subcellularLocation>
        <location evidence="9">Cytoplasm</location>
    </subcellularLocation>
</comment>
<evidence type="ECO:0000256" key="6">
    <source>
        <dbReference type="ARBA" id="ARBA00022840"/>
    </source>
</evidence>
<dbReference type="PROSITE" id="PS51192">
    <property type="entry name" value="HELICASE_ATP_BIND_1"/>
    <property type="match status" value="1"/>
</dbReference>
<evidence type="ECO:0000256" key="7">
    <source>
        <dbReference type="ARBA" id="ARBA00023125"/>
    </source>
</evidence>
<keyword evidence="2 9" id="KW-0547">Nucleotide-binding</keyword>
<dbReference type="SUPFAM" id="SSF141259">
    <property type="entry name" value="CarD-like"/>
    <property type="match status" value="1"/>
</dbReference>
<dbReference type="InterPro" id="IPR003711">
    <property type="entry name" value="CarD-like/TRCF_RID"/>
</dbReference>
<evidence type="ECO:0000256" key="9">
    <source>
        <dbReference type="HAMAP-Rule" id="MF_00969"/>
    </source>
</evidence>
<keyword evidence="13" id="KW-1185">Reference proteome</keyword>
<dbReference type="Proteomes" id="UP001250932">
    <property type="component" value="Unassembled WGS sequence"/>
</dbReference>
<dbReference type="InterPro" id="IPR004576">
    <property type="entry name" value="Mfd"/>
</dbReference>
<keyword evidence="1 9" id="KW-0963">Cytoplasm</keyword>
<dbReference type="Gene3D" id="2.40.10.170">
    <property type="match status" value="1"/>
</dbReference>
<reference evidence="12 13" key="1">
    <citation type="journal article" date="2023" name="ISME J.">
        <title>Cultivation and genomic characterization of novel and ubiquitous marine nitrite-oxidizing bacteria from the Nitrospirales.</title>
        <authorList>
            <person name="Mueller A.J."/>
            <person name="Daebeler A."/>
            <person name="Herbold C.W."/>
            <person name="Kirkegaard R.H."/>
            <person name="Daims H."/>
        </authorList>
    </citation>
    <scope>NUCLEOTIDE SEQUENCE [LARGE SCALE GENOMIC DNA]</scope>
    <source>
        <strain evidence="12 13">EB</strain>
    </source>
</reference>
<dbReference type="NCBIfam" id="TIGR00580">
    <property type="entry name" value="mfd"/>
    <property type="match status" value="1"/>
</dbReference>
<evidence type="ECO:0000313" key="12">
    <source>
        <dbReference type="EMBL" id="MDT7043085.1"/>
    </source>
</evidence>
<proteinExistence type="inferred from homology"/>
<evidence type="ECO:0000256" key="4">
    <source>
        <dbReference type="ARBA" id="ARBA00022801"/>
    </source>
</evidence>
<dbReference type="InterPro" id="IPR036101">
    <property type="entry name" value="CarD-like/TRCF_RID_sf"/>
</dbReference>
<dbReference type="PROSITE" id="PS51194">
    <property type="entry name" value="HELICASE_CTER"/>
    <property type="match status" value="1"/>
</dbReference>
<dbReference type="EMBL" id="JAQOUE010000001">
    <property type="protein sequence ID" value="MDT7043085.1"/>
    <property type="molecule type" value="Genomic_DNA"/>
</dbReference>
<dbReference type="InterPro" id="IPR027417">
    <property type="entry name" value="P-loop_NTPase"/>
</dbReference>
<evidence type="ECO:0000256" key="8">
    <source>
        <dbReference type="ARBA" id="ARBA00023204"/>
    </source>
</evidence>
<dbReference type="InterPro" id="IPR041471">
    <property type="entry name" value="UvrB_inter"/>
</dbReference>
<dbReference type="PANTHER" id="PTHR47964">
    <property type="entry name" value="ATP-DEPENDENT DNA HELICASE HOMOLOG RECG, CHLOROPLASTIC"/>
    <property type="match status" value="1"/>
</dbReference>
<keyword evidence="5" id="KW-0347">Helicase</keyword>
<dbReference type="Pfam" id="PF00271">
    <property type="entry name" value="Helicase_C"/>
    <property type="match status" value="1"/>
</dbReference>
<feature type="domain" description="Helicase C-terminal" evidence="11">
    <location>
        <begin position="812"/>
        <end position="962"/>
    </location>
</feature>
<keyword evidence="6 9" id="KW-0067">ATP-binding</keyword>
<dbReference type="Pfam" id="PF00270">
    <property type="entry name" value="DEAD"/>
    <property type="match status" value="1"/>
</dbReference>
<feature type="domain" description="Helicase ATP-binding" evidence="10">
    <location>
        <begin position="626"/>
        <end position="787"/>
    </location>
</feature>
<evidence type="ECO:0000256" key="1">
    <source>
        <dbReference type="ARBA" id="ARBA00022490"/>
    </source>
</evidence>
<evidence type="ECO:0000256" key="3">
    <source>
        <dbReference type="ARBA" id="ARBA00022763"/>
    </source>
</evidence>
<evidence type="ECO:0000256" key="5">
    <source>
        <dbReference type="ARBA" id="ARBA00022806"/>
    </source>
</evidence>
<gene>
    <name evidence="9 12" type="primary">mfd</name>
    <name evidence="12" type="ORF">PPG34_12035</name>
</gene>
<dbReference type="Gene3D" id="3.90.1150.50">
    <property type="entry name" value="Transcription-repair-coupling factor, D7 domain"/>
    <property type="match status" value="1"/>
</dbReference>
<dbReference type="InterPro" id="IPR001650">
    <property type="entry name" value="Helicase_C-like"/>
</dbReference>
<comment type="similarity">
    <text evidence="9">In the N-terminal section; belongs to the UvrB family.</text>
</comment>
<dbReference type="SMART" id="SM01058">
    <property type="entry name" value="CarD_TRCF"/>
    <property type="match status" value="1"/>
</dbReference>
<dbReference type="Gene3D" id="3.30.2060.10">
    <property type="entry name" value="Penicillin-binding protein 1b domain"/>
    <property type="match status" value="1"/>
</dbReference>
<dbReference type="PANTHER" id="PTHR47964:SF1">
    <property type="entry name" value="ATP-DEPENDENT DNA HELICASE HOMOLOG RECG, CHLOROPLASTIC"/>
    <property type="match status" value="1"/>
</dbReference>
<dbReference type="SUPFAM" id="SSF143517">
    <property type="entry name" value="TRCF domain-like"/>
    <property type="match status" value="1"/>
</dbReference>
<dbReference type="InterPro" id="IPR047112">
    <property type="entry name" value="RecG/Mfd"/>
</dbReference>
<keyword evidence="4 9" id="KW-0378">Hydrolase</keyword>
<accession>A0ABU3K9J3</accession>
<dbReference type="SMART" id="SM00487">
    <property type="entry name" value="DEXDc"/>
    <property type="match status" value="1"/>
</dbReference>
<keyword evidence="8 9" id="KW-0234">DNA repair</keyword>
<comment type="caution">
    <text evidence="12">The sequence shown here is derived from an EMBL/GenBank/DDBJ whole genome shotgun (WGS) entry which is preliminary data.</text>
</comment>
<evidence type="ECO:0000259" key="10">
    <source>
        <dbReference type="PROSITE" id="PS51192"/>
    </source>
</evidence>
<sequence length="1158" mass="130150">MSIRTLEIETFQSVVEALGDSTAKPFLVGPHGESLAFTISLLANNLSGPGSSAMPLKNSLPLSWIILTPTQEEAAQLYQDLRFFYTLFGRAAETLAFFPNRGTMPYEDTAPSEDLVAQRMRTLFRLQEQKPTLVITTPEAVLQRLVPHSIFQQSCLTLKVGSVIDREPFITQLLRLGYRRVSVVEIPGEFSVRGGIVDIFSTAESEPYRIEFLGDSVESTRRFDPVSQESTETVSLVQILPAREYLVPPDRMEAELPIWTPDAEWRSPELYPSMDTLRDYFSEAPMMFLDRPLNLAHEAQTLWEGLLEAWEQQEQSSTGPPYPEPDAHFLIWEEFLGLMASSPMIATDVVPPVEGEWSPVISVSFQSPKSVGLGLRGTSFTETLKILERLRLQGPVTVVVRSAGQVGRLLALFAEHQAPAMEGKPPLKSITTEREPFYIQQGYLSSGFLVQDTPFAIVTEDDLFAKVSRHRPQPKSKTAAFLSSLEDLNAGDYVVHVQHGISRYNGLRHLSVQGFESDYLILEFAGKDTLYVPLDRINQVQKYRGGEHTAPKLDRLGGTSWAKTKARVKKGIEDMTNELVELYASREVTTRRIYSEDSTLAHEFEAAFDYEETPDQIKAIEDIQRDLELAKPMDRLVCGDVGYGKTEVAMRAAFKAVQDNRQVAVLVPTTLLAQQHYETFCRRFAPFPVRVGILSRFQSPKEVKALLPDLASGVVDIVIGTHRVLQKNVQFKNLGLVIIDEEQWFGVRHKERMKQLRTQVDVLTLTATPIPRTLQMAFSGVRDLSVIETPPSGRLAIRTHVLRFNPTVIREAIRRELARAGQIFFVHNRVQSMERIATWLQDLVPEARILMAHGQMNEHVLEGVMLKFFHGEADILVASAIIQSGLDVPRANTILVDRADTFGLAQLYQLRGRVGRAGDQAYAYFFFPNEEVLTTDAQKRLMAIQEFAELGSGFRIAAADLEIRGAGNLLGKQQSGNMAAVGLDLYMQMVEQAVQKMKGQEVEEELDPTLHLNVSAFIPDDYVEDAHQRLSLYKRLSASQKIGDLALLHEETQDRYGPLPDAVERLFEVMQIRLFAKKLRLESLEVNKGKITLTLDAKATIPQESLDWLMQYTEDTIQFLSPQSLAIQTGHEEWGGQVEELNRILQGLLNAPQESVQV</sequence>
<dbReference type="EC" id="3.6.4.-" evidence="9"/>
<dbReference type="InterPro" id="IPR037235">
    <property type="entry name" value="TRCF-like_C_D7"/>
</dbReference>
<dbReference type="HAMAP" id="MF_00969">
    <property type="entry name" value="TRCF"/>
    <property type="match status" value="1"/>
</dbReference>
<dbReference type="Pfam" id="PF02559">
    <property type="entry name" value="CarD_TRCF_RID"/>
    <property type="match status" value="1"/>
</dbReference>
<dbReference type="Pfam" id="PF17757">
    <property type="entry name" value="UvrB_inter"/>
    <property type="match status" value="1"/>
</dbReference>